<evidence type="ECO:0000256" key="6">
    <source>
        <dbReference type="ARBA" id="ARBA00022676"/>
    </source>
</evidence>
<keyword evidence="6 12" id="KW-0328">Glycosyltransferase</keyword>
<evidence type="ECO:0000256" key="7">
    <source>
        <dbReference type="ARBA" id="ARBA00022679"/>
    </source>
</evidence>
<dbReference type="GO" id="GO:0006506">
    <property type="term" value="P:GPI anchor biosynthetic process"/>
    <property type="evidence" value="ECO:0007669"/>
    <property type="project" value="UniProtKB-UniPathway"/>
</dbReference>
<dbReference type="EMBL" id="KZ989142">
    <property type="protein sequence ID" value="RKP27861.1"/>
    <property type="molecule type" value="Genomic_DNA"/>
</dbReference>
<dbReference type="InterPro" id="IPR007315">
    <property type="entry name" value="PIG-V/Gpi18"/>
</dbReference>
<evidence type="ECO:0000256" key="3">
    <source>
        <dbReference type="ARBA" id="ARBA00008698"/>
    </source>
</evidence>
<dbReference type="PANTHER" id="PTHR12468">
    <property type="entry name" value="GPI MANNOSYLTRANSFERASE 2"/>
    <property type="match status" value="1"/>
</dbReference>
<dbReference type="EC" id="2.4.1.-" evidence="12"/>
<name>A0A4P9Z7H8_9FUNG</name>
<evidence type="ECO:0000256" key="9">
    <source>
        <dbReference type="ARBA" id="ARBA00022824"/>
    </source>
</evidence>
<dbReference type="Pfam" id="PF04188">
    <property type="entry name" value="Mannosyl_trans2"/>
    <property type="match status" value="1"/>
</dbReference>
<feature type="transmembrane region" description="Helical" evidence="12">
    <location>
        <begin position="269"/>
        <end position="294"/>
    </location>
</feature>
<keyword evidence="9 12" id="KW-0256">Endoplasmic reticulum</keyword>
<dbReference type="GO" id="GO:0004376">
    <property type="term" value="F:GPI mannosyltransferase activity"/>
    <property type="evidence" value="ECO:0007669"/>
    <property type="project" value="InterPro"/>
</dbReference>
<evidence type="ECO:0000313" key="14">
    <source>
        <dbReference type="Proteomes" id="UP000278143"/>
    </source>
</evidence>
<keyword evidence="7 12" id="KW-0808">Transferase</keyword>
<dbReference type="UniPathway" id="UPA00196"/>
<keyword evidence="8 12" id="KW-0812">Transmembrane</keyword>
<comment type="pathway">
    <text evidence="2 12">Glycolipid biosynthesis; glycosylphosphatidylinositol-anchor biosynthesis.</text>
</comment>
<keyword evidence="11 12" id="KW-0472">Membrane</keyword>
<organism evidence="13 14">
    <name type="scientific">Syncephalis pseudoplumigaleata</name>
    <dbReference type="NCBI Taxonomy" id="1712513"/>
    <lineage>
        <taxon>Eukaryota</taxon>
        <taxon>Fungi</taxon>
        <taxon>Fungi incertae sedis</taxon>
        <taxon>Zoopagomycota</taxon>
        <taxon>Zoopagomycotina</taxon>
        <taxon>Zoopagomycetes</taxon>
        <taxon>Zoopagales</taxon>
        <taxon>Piptocephalidaceae</taxon>
        <taxon>Syncephalis</taxon>
    </lineage>
</organism>
<feature type="transmembrane region" description="Helical" evidence="12">
    <location>
        <begin position="228"/>
        <end position="257"/>
    </location>
</feature>
<evidence type="ECO:0000256" key="1">
    <source>
        <dbReference type="ARBA" id="ARBA00004477"/>
    </source>
</evidence>
<evidence type="ECO:0000256" key="11">
    <source>
        <dbReference type="ARBA" id="ARBA00023136"/>
    </source>
</evidence>
<comment type="subcellular location">
    <subcellularLocation>
        <location evidence="1 12">Endoplasmic reticulum membrane</location>
        <topology evidence="1 12">Multi-pass membrane protein</topology>
    </subcellularLocation>
</comment>
<evidence type="ECO:0000256" key="5">
    <source>
        <dbReference type="ARBA" id="ARBA00022502"/>
    </source>
</evidence>
<sequence length="460" mass="52583">MTTVVPDNRRRTAIVNRKLERLPATARPTGTWTPLERPLRTLARLAVASRFAVFSLALASHRYIRDYDASVDTLLGPDADADGKLLEPWLRPFASVYLRWDAFYFLHIAEEGYLFEQEHAFFPLLPLLMRWMAATVFSPLHYVLSHRMVLLLSGIVISNVAFILAACSLYRQVPHLSLAIFNDRRFAFLSGALFCLTPSAMFMSSIYTESIFALLSFTGMELYAHGRLWPAAAVWSLSSLARSNGIVYAGFFVYELLIRQTRLIGAKHLLMRCLTAVMLSAMVIGGMACFQWYGYQQYCLGDTPRPWCQARVPLLYSFVQVEYWNCGFLRYFEWKQLPNFALALPMLVLSAMGIVPDTVEASTIVDGILPEAITNHLARTQLYFSPNALPFIYLWALLLLYAFTSMHVQVITRFFSSMHTHHVMYRQWTRSPLWPRILLMYFVGYGLCGVVLFSNFFPPA</sequence>
<reference evidence="14" key="1">
    <citation type="journal article" date="2018" name="Nat. Microbiol.">
        <title>Leveraging single-cell genomics to expand the fungal tree of life.</title>
        <authorList>
            <person name="Ahrendt S.R."/>
            <person name="Quandt C.A."/>
            <person name="Ciobanu D."/>
            <person name="Clum A."/>
            <person name="Salamov A."/>
            <person name="Andreopoulos B."/>
            <person name="Cheng J.F."/>
            <person name="Woyke T."/>
            <person name="Pelin A."/>
            <person name="Henrissat B."/>
            <person name="Reynolds N.K."/>
            <person name="Benny G.L."/>
            <person name="Smith M.E."/>
            <person name="James T.Y."/>
            <person name="Grigoriev I.V."/>
        </authorList>
    </citation>
    <scope>NUCLEOTIDE SEQUENCE [LARGE SCALE GENOMIC DNA]</scope>
    <source>
        <strain evidence="14">Benny S71-1</strain>
    </source>
</reference>
<feature type="transmembrane region" description="Helical" evidence="12">
    <location>
        <begin position="186"/>
        <end position="208"/>
    </location>
</feature>
<comment type="function">
    <text evidence="12">Mannosyltransferase involved in glycosylphosphatidylinositol-anchor biosynthesis.</text>
</comment>
<comment type="similarity">
    <text evidence="3 12">Belongs to the PIGV family.</text>
</comment>
<feature type="transmembrane region" description="Helical" evidence="12">
    <location>
        <begin position="392"/>
        <end position="416"/>
    </location>
</feature>
<feature type="transmembrane region" description="Helical" evidence="12">
    <location>
        <begin position="148"/>
        <end position="170"/>
    </location>
</feature>
<dbReference type="PANTHER" id="PTHR12468:SF2">
    <property type="entry name" value="GPI MANNOSYLTRANSFERASE 2"/>
    <property type="match status" value="1"/>
</dbReference>
<dbReference type="OrthoDB" id="10252502at2759"/>
<dbReference type="AlphaFoldDB" id="A0A4P9Z7H8"/>
<proteinExistence type="inferred from homology"/>
<dbReference type="GO" id="GO:0005789">
    <property type="term" value="C:endoplasmic reticulum membrane"/>
    <property type="evidence" value="ECO:0007669"/>
    <property type="project" value="UniProtKB-SubCell"/>
</dbReference>
<evidence type="ECO:0000313" key="13">
    <source>
        <dbReference type="EMBL" id="RKP27861.1"/>
    </source>
</evidence>
<dbReference type="GO" id="GO:0031501">
    <property type="term" value="C:mannosyltransferase complex"/>
    <property type="evidence" value="ECO:0007669"/>
    <property type="project" value="TreeGrafter"/>
</dbReference>
<evidence type="ECO:0000256" key="4">
    <source>
        <dbReference type="ARBA" id="ARBA00013795"/>
    </source>
</evidence>
<dbReference type="Proteomes" id="UP000278143">
    <property type="component" value="Unassembled WGS sequence"/>
</dbReference>
<protein>
    <recommendedName>
        <fullName evidence="4 12">GPI mannosyltransferase 2</fullName>
        <ecNumber evidence="12">2.4.1.-</ecNumber>
    </recommendedName>
</protein>
<evidence type="ECO:0000256" key="12">
    <source>
        <dbReference type="RuleBase" id="RU363112"/>
    </source>
</evidence>
<gene>
    <name evidence="13" type="ORF">SYNPS1DRAFT_12045</name>
</gene>
<evidence type="ECO:0000256" key="2">
    <source>
        <dbReference type="ARBA" id="ARBA00004687"/>
    </source>
</evidence>
<feature type="transmembrane region" description="Helical" evidence="12">
    <location>
        <begin position="120"/>
        <end position="142"/>
    </location>
</feature>
<comment type="caution">
    <text evidence="12">Lacks conserved residue(s) required for the propagation of feature annotation.</text>
</comment>
<keyword evidence="14" id="KW-1185">Reference proteome</keyword>
<accession>A0A4P9Z7H8</accession>
<evidence type="ECO:0000256" key="8">
    <source>
        <dbReference type="ARBA" id="ARBA00022692"/>
    </source>
</evidence>
<keyword evidence="5 12" id="KW-0337">GPI-anchor biosynthesis</keyword>
<keyword evidence="10 12" id="KW-1133">Transmembrane helix</keyword>
<feature type="transmembrane region" description="Helical" evidence="12">
    <location>
        <begin position="437"/>
        <end position="457"/>
    </location>
</feature>
<evidence type="ECO:0000256" key="10">
    <source>
        <dbReference type="ARBA" id="ARBA00022989"/>
    </source>
</evidence>
<dbReference type="GO" id="GO:0000009">
    <property type="term" value="F:alpha-1,6-mannosyltransferase activity"/>
    <property type="evidence" value="ECO:0007669"/>
    <property type="project" value="InterPro"/>
</dbReference>